<dbReference type="EMBL" id="AMZH03005963">
    <property type="protein sequence ID" value="RRT65034.1"/>
    <property type="molecule type" value="Genomic_DNA"/>
</dbReference>
<dbReference type="AlphaFoldDB" id="A0A426ZM79"/>
<comment type="caution">
    <text evidence="1">The sequence shown here is derived from an EMBL/GenBank/DDBJ whole genome shotgun (WGS) entry which is preliminary data.</text>
</comment>
<dbReference type="Proteomes" id="UP000287651">
    <property type="component" value="Unassembled WGS sequence"/>
</dbReference>
<gene>
    <name evidence="1" type="ORF">B296_00020813</name>
</gene>
<name>A0A426ZM79_ENSVE</name>
<protein>
    <submittedName>
        <fullName evidence="1">Uncharacterized protein</fullName>
    </submittedName>
</protein>
<proteinExistence type="predicted"/>
<reference evidence="1 2" key="1">
    <citation type="journal article" date="2014" name="Agronomy (Basel)">
        <title>A Draft Genome Sequence for Ensete ventricosum, the Drought-Tolerant Tree Against Hunger.</title>
        <authorList>
            <person name="Harrison J."/>
            <person name="Moore K.A."/>
            <person name="Paszkiewicz K."/>
            <person name="Jones T."/>
            <person name="Grant M."/>
            <person name="Ambacheew D."/>
            <person name="Muzemil S."/>
            <person name="Studholme D.J."/>
        </authorList>
    </citation>
    <scope>NUCLEOTIDE SEQUENCE [LARGE SCALE GENOMIC DNA]</scope>
</reference>
<evidence type="ECO:0000313" key="1">
    <source>
        <dbReference type="EMBL" id="RRT65034.1"/>
    </source>
</evidence>
<evidence type="ECO:0000313" key="2">
    <source>
        <dbReference type="Proteomes" id="UP000287651"/>
    </source>
</evidence>
<accession>A0A426ZM79</accession>
<organism evidence="1 2">
    <name type="scientific">Ensete ventricosum</name>
    <name type="common">Abyssinian banana</name>
    <name type="synonym">Musa ensete</name>
    <dbReference type="NCBI Taxonomy" id="4639"/>
    <lineage>
        <taxon>Eukaryota</taxon>
        <taxon>Viridiplantae</taxon>
        <taxon>Streptophyta</taxon>
        <taxon>Embryophyta</taxon>
        <taxon>Tracheophyta</taxon>
        <taxon>Spermatophyta</taxon>
        <taxon>Magnoliopsida</taxon>
        <taxon>Liliopsida</taxon>
        <taxon>Zingiberales</taxon>
        <taxon>Musaceae</taxon>
        <taxon>Ensete</taxon>
    </lineage>
</organism>
<sequence>MNPVPTEADKFDSIRPIRGHGNREDSFLIQSLVGEMESGADDPSELARGRLAVLSAHLAADLSSFGLTPALERSPALSVEASRPSGNLGGSTTVIDERTVYKYVLQVSPEGTVKAPDFKKVGNFFLFFLRF</sequence>